<evidence type="ECO:0000256" key="11">
    <source>
        <dbReference type="ARBA" id="ARBA00023180"/>
    </source>
</evidence>
<dbReference type="GO" id="GO:0003828">
    <property type="term" value="F:alpha-N-acetylneuraminate alpha-2,8-sialyltransferase activity"/>
    <property type="evidence" value="ECO:0007669"/>
    <property type="project" value="TreeGrafter"/>
</dbReference>
<evidence type="ECO:0000256" key="1">
    <source>
        <dbReference type="ARBA" id="ARBA00004323"/>
    </source>
</evidence>
<sequence length="330" mass="37319">MQFLWTLDIIHGDHLLSTVKWSKKQAQLIFAFLKNVKDGFTQWHYGLCFMEILFHRSSLITNCNGSQKAFVTQTNSPLKTTIVYDGEKRNHTVTEDLFSNFPKDVPFSDKILDTCAVVGNGGILTNSSCGAAIDSAQFVIRCNLPPLANGYSKHVGKKTDLVTANPSILKNKFGSLTGRRRAFVDYVSIYGDAYMFLPAFSNSFCTTLSMTTLYTLEDFRSSVKAVFMNPDYLRNLHKYWRVQGVKPGSRMSSGFMMVSLALEICNNVDVYGFWPFNNHPYGFQSLTHHYYDNDKPNRSPHAMPAEFAHLIKLHNQGVLKLHVGQCPPQQ</sequence>
<dbReference type="Proteomes" id="UP000694523">
    <property type="component" value="Unplaced"/>
</dbReference>
<feature type="disulfide bond" evidence="12">
    <location>
        <begin position="115"/>
        <end position="265"/>
    </location>
</feature>
<proteinExistence type="inferred from homology"/>
<evidence type="ECO:0000256" key="2">
    <source>
        <dbReference type="ARBA" id="ARBA00006003"/>
    </source>
</evidence>
<evidence type="ECO:0000256" key="7">
    <source>
        <dbReference type="ARBA" id="ARBA00022989"/>
    </source>
</evidence>
<name>A0A8C6UXE3_9GOBI</name>
<dbReference type="InterPro" id="IPR050943">
    <property type="entry name" value="Glycosyltr_29_Sialyltrsf"/>
</dbReference>
<dbReference type="InterPro" id="IPR012163">
    <property type="entry name" value="Sialyl_trans"/>
</dbReference>
<evidence type="ECO:0000256" key="9">
    <source>
        <dbReference type="ARBA" id="ARBA00023136"/>
    </source>
</evidence>
<keyword evidence="9" id="KW-0472">Membrane</keyword>
<evidence type="ECO:0000256" key="12">
    <source>
        <dbReference type="PIRSR" id="PIRSR005557-2"/>
    </source>
</evidence>
<keyword evidence="7" id="KW-1133">Transmembrane helix</keyword>
<keyword evidence="4" id="KW-0808">Transferase</keyword>
<keyword evidence="8" id="KW-0333">Golgi apparatus</keyword>
<dbReference type="Ensembl" id="ENSNMLT00000044473.1">
    <property type="protein sequence ID" value="ENSNMLP00000039970.1"/>
    <property type="gene ID" value="ENSNMLG00000024606.1"/>
</dbReference>
<keyword evidence="11" id="KW-0325">Glycoprotein</keyword>
<keyword evidence="3" id="KW-0328">Glycosyltransferase</keyword>
<dbReference type="PANTHER" id="PTHR11987:SF50">
    <property type="entry name" value="ALPHA-2,8-SIALYLTRANSFERASE 8F"/>
    <property type="match status" value="1"/>
</dbReference>
<dbReference type="Pfam" id="PF00777">
    <property type="entry name" value="Glyco_transf_29"/>
    <property type="match status" value="1"/>
</dbReference>
<keyword evidence="5" id="KW-0812">Transmembrane</keyword>
<dbReference type="GO" id="GO:0006491">
    <property type="term" value="P:N-glycan processing"/>
    <property type="evidence" value="ECO:0007669"/>
    <property type="project" value="TreeGrafter"/>
</dbReference>
<dbReference type="GO" id="GO:0009311">
    <property type="term" value="P:oligosaccharide metabolic process"/>
    <property type="evidence" value="ECO:0007669"/>
    <property type="project" value="TreeGrafter"/>
</dbReference>
<dbReference type="Gene3D" id="3.90.1480.20">
    <property type="entry name" value="Glycosyl transferase family 29"/>
    <property type="match status" value="1"/>
</dbReference>
<reference evidence="13" key="2">
    <citation type="submission" date="2025-09" db="UniProtKB">
        <authorList>
            <consortium name="Ensembl"/>
        </authorList>
    </citation>
    <scope>IDENTIFICATION</scope>
</reference>
<dbReference type="PIRSF" id="PIRSF005557">
    <property type="entry name" value="Sialyl_trans"/>
    <property type="match status" value="1"/>
</dbReference>
<dbReference type="PANTHER" id="PTHR11987">
    <property type="entry name" value="ALPHA-2,8-SIALYLTRANSFERASE"/>
    <property type="match status" value="1"/>
</dbReference>
<reference evidence="13" key="1">
    <citation type="submission" date="2025-08" db="UniProtKB">
        <authorList>
            <consortium name="Ensembl"/>
        </authorList>
    </citation>
    <scope>IDENTIFICATION</scope>
</reference>
<dbReference type="InterPro" id="IPR001675">
    <property type="entry name" value="Glyco_trans_29"/>
</dbReference>
<keyword evidence="10" id="KW-1015">Disulfide bond</keyword>
<evidence type="ECO:0000256" key="6">
    <source>
        <dbReference type="ARBA" id="ARBA00022968"/>
    </source>
</evidence>
<comment type="similarity">
    <text evidence="2">Belongs to the glycosyltransferase 29 family.</text>
</comment>
<comment type="subcellular location">
    <subcellularLocation>
        <location evidence="1">Golgi apparatus membrane</location>
        <topology evidence="1">Single-pass type II membrane protein</topology>
    </subcellularLocation>
</comment>
<evidence type="ECO:0000256" key="8">
    <source>
        <dbReference type="ARBA" id="ARBA00023034"/>
    </source>
</evidence>
<evidence type="ECO:0000313" key="14">
    <source>
        <dbReference type="Proteomes" id="UP000694523"/>
    </source>
</evidence>
<dbReference type="InterPro" id="IPR038578">
    <property type="entry name" value="GT29-like_sf"/>
</dbReference>
<protein>
    <submittedName>
        <fullName evidence="13">ST8 alpha-N-acetyl-neuraminide alpha-2,8-sialyltransferase 6</fullName>
    </submittedName>
</protein>
<keyword evidence="14" id="KW-1185">Reference proteome</keyword>
<evidence type="ECO:0000256" key="5">
    <source>
        <dbReference type="ARBA" id="ARBA00022692"/>
    </source>
</evidence>
<evidence type="ECO:0000313" key="13">
    <source>
        <dbReference type="Ensembl" id="ENSNMLP00000039970.1"/>
    </source>
</evidence>
<evidence type="ECO:0000256" key="4">
    <source>
        <dbReference type="ARBA" id="ARBA00022679"/>
    </source>
</evidence>
<keyword evidence="6" id="KW-0735">Signal-anchor</keyword>
<evidence type="ECO:0000256" key="3">
    <source>
        <dbReference type="ARBA" id="ARBA00022676"/>
    </source>
</evidence>
<evidence type="ECO:0000256" key="10">
    <source>
        <dbReference type="ARBA" id="ARBA00023157"/>
    </source>
</evidence>
<dbReference type="GO" id="GO:0000139">
    <property type="term" value="C:Golgi membrane"/>
    <property type="evidence" value="ECO:0007669"/>
    <property type="project" value="UniProtKB-SubCell"/>
</dbReference>
<organism evidence="13 14">
    <name type="scientific">Neogobius melanostomus</name>
    <name type="common">round goby</name>
    <dbReference type="NCBI Taxonomy" id="47308"/>
    <lineage>
        <taxon>Eukaryota</taxon>
        <taxon>Metazoa</taxon>
        <taxon>Chordata</taxon>
        <taxon>Craniata</taxon>
        <taxon>Vertebrata</taxon>
        <taxon>Euteleostomi</taxon>
        <taxon>Actinopterygii</taxon>
        <taxon>Neopterygii</taxon>
        <taxon>Teleostei</taxon>
        <taxon>Neoteleostei</taxon>
        <taxon>Acanthomorphata</taxon>
        <taxon>Gobiaria</taxon>
        <taxon>Gobiiformes</taxon>
        <taxon>Gobioidei</taxon>
        <taxon>Gobiidae</taxon>
        <taxon>Benthophilinae</taxon>
        <taxon>Neogobiini</taxon>
        <taxon>Neogobius</taxon>
    </lineage>
</organism>
<dbReference type="AlphaFoldDB" id="A0A8C6UXE3"/>
<accession>A0A8C6UXE3</accession>